<protein>
    <recommendedName>
        <fullName evidence="3">DUF4795 domain-containing protein</fullName>
    </recommendedName>
</protein>
<evidence type="ECO:0000313" key="4">
    <source>
        <dbReference type="EMBL" id="CAF0817329.1"/>
    </source>
</evidence>
<dbReference type="Proteomes" id="UP000681722">
    <property type="component" value="Unassembled WGS sequence"/>
</dbReference>
<keyword evidence="6" id="KW-1185">Reference proteome</keyword>
<dbReference type="OrthoDB" id="5981048at2759"/>
<comment type="caution">
    <text evidence="4">The sequence shown here is derived from an EMBL/GenBank/DDBJ whole genome shotgun (WGS) entry which is preliminary data.</text>
</comment>
<feature type="coiled-coil region" evidence="1">
    <location>
        <begin position="170"/>
        <end position="262"/>
    </location>
</feature>
<feature type="coiled-coil region" evidence="1">
    <location>
        <begin position="457"/>
        <end position="522"/>
    </location>
</feature>
<feature type="region of interest" description="Disordered" evidence="2">
    <location>
        <begin position="328"/>
        <end position="347"/>
    </location>
</feature>
<dbReference type="AlphaFoldDB" id="A0A813U259"/>
<feature type="region of interest" description="Disordered" evidence="2">
    <location>
        <begin position="408"/>
        <end position="429"/>
    </location>
</feature>
<feature type="region of interest" description="Disordered" evidence="2">
    <location>
        <begin position="756"/>
        <end position="822"/>
    </location>
</feature>
<dbReference type="Pfam" id="PF16043">
    <property type="entry name" value="DUF4795"/>
    <property type="match status" value="1"/>
</dbReference>
<gene>
    <name evidence="4" type="ORF">GPM918_LOCUS4359</name>
    <name evidence="5" type="ORF">SRO942_LOCUS4360</name>
</gene>
<reference evidence="4" key="1">
    <citation type="submission" date="2021-02" db="EMBL/GenBank/DDBJ databases">
        <authorList>
            <person name="Nowell W R."/>
        </authorList>
    </citation>
    <scope>NUCLEOTIDE SEQUENCE</scope>
</reference>
<evidence type="ECO:0000313" key="5">
    <source>
        <dbReference type="EMBL" id="CAF3603538.1"/>
    </source>
</evidence>
<dbReference type="InterPro" id="IPR032013">
    <property type="entry name" value="DUF4795"/>
</dbReference>
<dbReference type="PANTHER" id="PTHR47080:SF1">
    <property type="entry name" value="CHROMOSOME 16 OPEN READING FRAME 96"/>
    <property type="match status" value="1"/>
</dbReference>
<dbReference type="EMBL" id="CAJNOQ010000582">
    <property type="protein sequence ID" value="CAF0817329.1"/>
    <property type="molecule type" value="Genomic_DNA"/>
</dbReference>
<name>A0A813U259_9BILA</name>
<proteinExistence type="predicted"/>
<sequence length="822" mass="93183">MVHLSLGDPEVGAVNFNVLKTLLLQMLKAMNLFNYKPDSMSDDDRRSLKEALSIPTSSSNDKRQVKFKDDTFIEKIDNAETSISASGGDVKPKRRDRSSERLALLEEKVFRFESQLNAFNQIPSNDELIEKAKEVGKTSPRNISSSTMNDSSGEKRKSSNKGPILEIWQYTQLEKRIESAENGITRLASLLQDLLSDMSDLKESHESMKKLLDALNKQQEDLKNLCDALNKEKGNWAKKSDVEDSNEKIRNLQNTLTSLRERLDNLPQPTSNGQSIDLSNYVTWDKLEDALRGMRESVEKSTAAAMEAARNITRPPVVERQMQTSAKFQATPTADEPRRVSSGISPSKSLADLLEQLGTLNERHEQLRAIVESLENKKLERDEFEKFKANRDLADKIASLEKALHDLQQQRNKESEIVPPPIRSISPKEPPQTIIRETIIKEVQPRQQNPVNMSEAMQDFQTALQRLREEIDKIKQLVQELIDNGKLSAQDIEALKRLLKQLEEAKADKNHINIELDKKADKRDLDNRVHKKDFHTACEELSQSVNDCLQKFHTHDDVQKQDLEKITGDVDSKLDRSELDALRDYIEKQLKKLKKLAKEQQTQQHVHMMSEDDAAGLRKQLIRFHCISCDRPIDVAPREQQPSLPAERGIRPIQSPRPYTTFELDQIRQFQKSQQYNTDFGYDVYATVRQCGGSHTMTLPFKRQVKTQPTVPEETPLTKSEVDIQGHDGHIYKGRIDAKLSVDISKKQGMVMLTRPRSATQTTRIQSGGVDGTGAGTSSSYPVDLGGGNSAPPHVGNEHGPLLIRQQQDPRQEPATADMRFN</sequence>
<dbReference type="Proteomes" id="UP000663829">
    <property type="component" value="Unassembled WGS sequence"/>
</dbReference>
<keyword evidence="1" id="KW-0175">Coiled coil</keyword>
<dbReference type="PANTHER" id="PTHR47080">
    <property type="entry name" value="CHROMOSOME 16 OPEN READING FRAME 96"/>
    <property type="match status" value="1"/>
</dbReference>
<accession>A0A813U259</accession>
<evidence type="ECO:0000256" key="2">
    <source>
        <dbReference type="SAM" id="MobiDB-lite"/>
    </source>
</evidence>
<feature type="compositionally biased region" description="Polar residues" evidence="2">
    <location>
        <begin position="139"/>
        <end position="151"/>
    </location>
</feature>
<evidence type="ECO:0000256" key="1">
    <source>
        <dbReference type="SAM" id="Coils"/>
    </source>
</evidence>
<feature type="compositionally biased region" description="Polar residues" evidence="2">
    <location>
        <begin position="757"/>
        <end position="766"/>
    </location>
</feature>
<feature type="region of interest" description="Disordered" evidence="2">
    <location>
        <begin position="39"/>
        <end position="63"/>
    </location>
</feature>
<evidence type="ECO:0000313" key="6">
    <source>
        <dbReference type="Proteomes" id="UP000663829"/>
    </source>
</evidence>
<feature type="domain" description="DUF4795" evidence="3">
    <location>
        <begin position="454"/>
        <end position="659"/>
    </location>
</feature>
<evidence type="ECO:0000259" key="3">
    <source>
        <dbReference type="Pfam" id="PF16043"/>
    </source>
</evidence>
<organism evidence="4 6">
    <name type="scientific">Didymodactylos carnosus</name>
    <dbReference type="NCBI Taxonomy" id="1234261"/>
    <lineage>
        <taxon>Eukaryota</taxon>
        <taxon>Metazoa</taxon>
        <taxon>Spiralia</taxon>
        <taxon>Gnathifera</taxon>
        <taxon>Rotifera</taxon>
        <taxon>Eurotatoria</taxon>
        <taxon>Bdelloidea</taxon>
        <taxon>Philodinida</taxon>
        <taxon>Philodinidae</taxon>
        <taxon>Didymodactylos</taxon>
    </lineage>
</organism>
<feature type="region of interest" description="Disordered" evidence="2">
    <location>
        <begin position="134"/>
        <end position="160"/>
    </location>
</feature>
<dbReference type="EMBL" id="CAJOBC010000582">
    <property type="protein sequence ID" value="CAF3603538.1"/>
    <property type="molecule type" value="Genomic_DNA"/>
</dbReference>